<dbReference type="InterPro" id="IPR013686">
    <property type="entry name" value="Polypept-transport_assoc_ShlB"/>
</dbReference>
<evidence type="ECO:0000256" key="4">
    <source>
        <dbReference type="SAM" id="MobiDB-lite"/>
    </source>
</evidence>
<dbReference type="Gene3D" id="3.10.20.310">
    <property type="entry name" value="membrane protein fhac"/>
    <property type="match status" value="1"/>
</dbReference>
<dbReference type="Gene3D" id="2.40.160.50">
    <property type="entry name" value="membrane protein fhac: a member of the omp85/tpsb transporter family"/>
    <property type="match status" value="1"/>
</dbReference>
<feature type="domain" description="Haemolysin activator HlyB C-terminal" evidence="5">
    <location>
        <begin position="213"/>
        <end position="520"/>
    </location>
</feature>
<sequence length="565" mass="62492">MSLHLLAYLTASHFSLAELESGGLHQKNPPTIQQTPLSPTPLPPAPPPLTPPASSTPLIPQRTLKPNNFVKIKVQGFRFQGNTVFNNQELEKVLSEFISQEITFTDLSKISDKVTDYYVEQGYINSGAYIGVAQNQSLKVDNAIVTVSIVEGRIEKINIVGGNRLHNYIRARIPQPILNSQRLLPALQLLQQDPLIEKITASLKEGSKPSQAILDINVQPQQEFKVNIGLDNYRSPVIGTFQRRIDISHNNILGLGDGLSIGYRNTDGSNAITLGYSVPINPNNGTITFVYANISNNIIERPLNALDIVADAGAYEMTLRQPLIRQASANSAQELALGLTVSRLESESSLQNTPFPISAGADASGRTRIFALRFFQDWANRSLNQSFYARSTFSLGLDALDATINANPPDGRFFSWVGEALWLKRLGNSNTSVAIRSRLQWVDRPLPAFEQISLGGISNARGYRQDTFISDNGFLLSTELRIPAWKTTTQELQVAPFIDFGTSWNNSSDTFSPDGSLTSIGLALQYRSDRFNARLDWGIPLNETNSNSNTWQENGVYFSLNYQLF</sequence>
<dbReference type="GO" id="GO:0098046">
    <property type="term" value="C:type V protein secretion system complex"/>
    <property type="evidence" value="ECO:0007669"/>
    <property type="project" value="TreeGrafter"/>
</dbReference>
<dbReference type="PANTHER" id="PTHR34597:SF3">
    <property type="entry name" value="OUTER MEMBRANE TRANSPORTER CDIB"/>
    <property type="match status" value="1"/>
</dbReference>
<evidence type="ECO:0000313" key="7">
    <source>
        <dbReference type="EMBL" id="QFS49543.1"/>
    </source>
</evidence>
<evidence type="ECO:0000256" key="2">
    <source>
        <dbReference type="ARBA" id="ARBA00022692"/>
    </source>
</evidence>
<dbReference type="Proteomes" id="UP000326678">
    <property type="component" value="Chromosome Gxm2"/>
</dbReference>
<reference evidence="7 8" key="1">
    <citation type="submission" date="2019-10" db="EMBL/GenBank/DDBJ databases">
        <title>Genomic and transcriptomic insights into the perfect genentic adaptation of a filamentous nitrogen-fixing cyanobacterium to rice fields.</title>
        <authorList>
            <person name="Chen Z."/>
        </authorList>
    </citation>
    <scope>NUCLEOTIDE SEQUENCE [LARGE SCALE GENOMIC DNA]</scope>
    <source>
        <strain evidence="7">CCNUC1</strain>
    </source>
</reference>
<dbReference type="GO" id="GO:0008320">
    <property type="term" value="F:protein transmembrane transporter activity"/>
    <property type="evidence" value="ECO:0007669"/>
    <property type="project" value="TreeGrafter"/>
</dbReference>
<evidence type="ECO:0000256" key="1">
    <source>
        <dbReference type="ARBA" id="ARBA00022452"/>
    </source>
</evidence>
<organism evidence="7 8">
    <name type="scientific">Nostoc sphaeroides CCNUC1</name>
    <dbReference type="NCBI Taxonomy" id="2653204"/>
    <lineage>
        <taxon>Bacteria</taxon>
        <taxon>Bacillati</taxon>
        <taxon>Cyanobacteriota</taxon>
        <taxon>Cyanophyceae</taxon>
        <taxon>Nostocales</taxon>
        <taxon>Nostocaceae</taxon>
        <taxon>Nostoc</taxon>
    </lineage>
</organism>
<feature type="compositionally biased region" description="Pro residues" evidence="4">
    <location>
        <begin position="38"/>
        <end position="51"/>
    </location>
</feature>
<evidence type="ECO:0000259" key="6">
    <source>
        <dbReference type="Pfam" id="PF08479"/>
    </source>
</evidence>
<gene>
    <name evidence="7" type="ORF">GXM_07037</name>
</gene>
<evidence type="ECO:0000256" key="3">
    <source>
        <dbReference type="ARBA" id="ARBA00023237"/>
    </source>
</evidence>
<protein>
    <submittedName>
        <fullName evidence="7">ShlB/FhaC/HecB family hemolysin secretion/activation protein</fullName>
    </submittedName>
</protein>
<keyword evidence="1" id="KW-1134">Transmembrane beta strand</keyword>
<keyword evidence="2" id="KW-0812">Transmembrane</keyword>
<dbReference type="InterPro" id="IPR051544">
    <property type="entry name" value="TPS_OM_transporter"/>
</dbReference>
<dbReference type="InterPro" id="IPR005565">
    <property type="entry name" value="Hemolysn_activator_HlyB_C"/>
</dbReference>
<dbReference type="AlphaFoldDB" id="A0A5P8W9R8"/>
<dbReference type="EMBL" id="CP045227">
    <property type="protein sequence ID" value="QFS49543.1"/>
    <property type="molecule type" value="Genomic_DNA"/>
</dbReference>
<dbReference type="PANTHER" id="PTHR34597">
    <property type="entry name" value="SLR1661 PROTEIN"/>
    <property type="match status" value="1"/>
</dbReference>
<evidence type="ECO:0000259" key="5">
    <source>
        <dbReference type="Pfam" id="PF03865"/>
    </source>
</evidence>
<feature type="domain" description="Polypeptide-transport-associated ShlB-type" evidence="6">
    <location>
        <begin position="73"/>
        <end position="152"/>
    </location>
</feature>
<accession>A0A5P8W9R8</accession>
<dbReference type="RefSeq" id="WP_152590915.1">
    <property type="nucleotide sequence ID" value="NZ_CP045227.1"/>
</dbReference>
<dbReference type="Pfam" id="PF03865">
    <property type="entry name" value="ShlB"/>
    <property type="match status" value="1"/>
</dbReference>
<keyword evidence="1" id="KW-0472">Membrane</keyword>
<feature type="region of interest" description="Disordered" evidence="4">
    <location>
        <begin position="22"/>
        <end position="56"/>
    </location>
</feature>
<evidence type="ECO:0000313" key="8">
    <source>
        <dbReference type="Proteomes" id="UP000326678"/>
    </source>
</evidence>
<dbReference type="KEGG" id="nsh:GXM_07037"/>
<dbReference type="Pfam" id="PF08479">
    <property type="entry name" value="POTRA_2"/>
    <property type="match status" value="1"/>
</dbReference>
<keyword evidence="3" id="KW-0998">Cell outer membrane</keyword>
<name>A0A5P8W9R8_9NOSO</name>
<keyword evidence="8" id="KW-1185">Reference proteome</keyword>
<dbReference type="GO" id="GO:0046819">
    <property type="term" value="P:protein secretion by the type V secretion system"/>
    <property type="evidence" value="ECO:0007669"/>
    <property type="project" value="TreeGrafter"/>
</dbReference>
<proteinExistence type="predicted"/>